<dbReference type="EMBL" id="JAQQAF010000002">
    <property type="protein sequence ID" value="KAJ8505034.1"/>
    <property type="molecule type" value="Genomic_DNA"/>
</dbReference>
<comment type="caution">
    <text evidence="1">The sequence shown here is derived from an EMBL/GenBank/DDBJ whole genome shotgun (WGS) entry which is preliminary data.</text>
</comment>
<evidence type="ECO:0000313" key="2">
    <source>
        <dbReference type="Proteomes" id="UP001222027"/>
    </source>
</evidence>
<dbReference type="AlphaFoldDB" id="A0AAV8RNM1"/>
<organism evidence="1 2">
    <name type="scientific">Ensete ventricosum</name>
    <name type="common">Abyssinian banana</name>
    <name type="synonym">Musa ensete</name>
    <dbReference type="NCBI Taxonomy" id="4639"/>
    <lineage>
        <taxon>Eukaryota</taxon>
        <taxon>Viridiplantae</taxon>
        <taxon>Streptophyta</taxon>
        <taxon>Embryophyta</taxon>
        <taxon>Tracheophyta</taxon>
        <taxon>Spermatophyta</taxon>
        <taxon>Magnoliopsida</taxon>
        <taxon>Liliopsida</taxon>
        <taxon>Zingiberales</taxon>
        <taxon>Musaceae</taxon>
        <taxon>Ensete</taxon>
    </lineage>
</organism>
<sequence length="160" mass="18049">MVGSDVLQSIDGREGSLRIGLLNFNVTEIDEWRRTMPNAELLVVQLDYSYTSITWDVLYLEWIDEEEEDEVLTANLTVASARGASTVYLLLLTECFPIPNLFYCRRNLVVLEGKDVEEGDEQWGGAGAADDSMEVIELCEFCRSRGHKRHFHGPTGCLLS</sequence>
<dbReference type="Proteomes" id="UP001222027">
    <property type="component" value="Unassembled WGS sequence"/>
</dbReference>
<keyword evidence="2" id="KW-1185">Reference proteome</keyword>
<protein>
    <submittedName>
        <fullName evidence="1">Uncharacterized protein</fullName>
    </submittedName>
</protein>
<accession>A0AAV8RNM1</accession>
<proteinExistence type="predicted"/>
<gene>
    <name evidence="1" type="ORF">OPV22_005920</name>
</gene>
<reference evidence="1 2" key="1">
    <citation type="submission" date="2022-12" db="EMBL/GenBank/DDBJ databases">
        <title>Chromosome-scale assembly of the Ensete ventricosum genome.</title>
        <authorList>
            <person name="Dussert Y."/>
            <person name="Stocks J."/>
            <person name="Wendawek A."/>
            <person name="Woldeyes F."/>
            <person name="Nichols R.A."/>
            <person name="Borrell J.S."/>
        </authorList>
    </citation>
    <scope>NUCLEOTIDE SEQUENCE [LARGE SCALE GENOMIC DNA]</scope>
    <source>
        <strain evidence="2">cv. Maze</strain>
        <tissue evidence="1">Seeds</tissue>
    </source>
</reference>
<evidence type="ECO:0000313" key="1">
    <source>
        <dbReference type="EMBL" id="KAJ8505034.1"/>
    </source>
</evidence>
<name>A0AAV8RNM1_ENSVE</name>